<dbReference type="GO" id="GO:0000156">
    <property type="term" value="F:phosphorelay response regulator activity"/>
    <property type="evidence" value="ECO:0007669"/>
    <property type="project" value="TreeGrafter"/>
</dbReference>
<feature type="modified residue" description="4-aspartylphosphate" evidence="7">
    <location>
        <position position="185"/>
    </location>
</feature>
<dbReference type="InterPro" id="IPR008207">
    <property type="entry name" value="Sig_transdc_His_kin_Hpt_dom"/>
</dbReference>
<dbReference type="Gene3D" id="3.40.50.2300">
    <property type="match status" value="2"/>
</dbReference>
<keyword evidence="4" id="KW-0238">DNA-binding</keyword>
<dbReference type="Pfam" id="PF00072">
    <property type="entry name" value="Response_reg"/>
    <property type="match status" value="2"/>
</dbReference>
<dbReference type="CDD" id="cd00156">
    <property type="entry name" value="REC"/>
    <property type="match status" value="2"/>
</dbReference>
<feature type="domain" description="Response regulatory" evidence="8">
    <location>
        <begin position="262"/>
        <end position="378"/>
    </location>
</feature>
<evidence type="ECO:0000259" key="10">
    <source>
        <dbReference type="PROSITE" id="PS50894"/>
    </source>
</evidence>
<dbReference type="Gene3D" id="3.30.70.270">
    <property type="match status" value="1"/>
</dbReference>
<keyword evidence="2" id="KW-0902">Two-component regulatory system</keyword>
<name>A0A2T5J429_9GAMM</name>
<dbReference type="EMBL" id="QAON01000001">
    <property type="protein sequence ID" value="PTQ91364.1"/>
    <property type="molecule type" value="Genomic_DNA"/>
</dbReference>
<feature type="modified residue" description="4-aspartylphosphate" evidence="7">
    <location>
        <position position="311"/>
    </location>
</feature>
<dbReference type="PROSITE" id="PS50110">
    <property type="entry name" value="RESPONSE_REGULATORY"/>
    <property type="match status" value="2"/>
</dbReference>
<dbReference type="PANTHER" id="PTHR48111:SF1">
    <property type="entry name" value="TWO-COMPONENT RESPONSE REGULATOR ORR33"/>
    <property type="match status" value="1"/>
</dbReference>
<feature type="domain" description="HPt" evidence="10">
    <location>
        <begin position="8"/>
        <end position="123"/>
    </location>
</feature>
<dbReference type="InterPro" id="IPR001789">
    <property type="entry name" value="Sig_transdc_resp-reg_receiver"/>
</dbReference>
<dbReference type="GO" id="GO:0004672">
    <property type="term" value="F:protein kinase activity"/>
    <property type="evidence" value="ECO:0007669"/>
    <property type="project" value="UniProtKB-ARBA"/>
</dbReference>
<evidence type="ECO:0000259" key="8">
    <source>
        <dbReference type="PROSITE" id="PS50110"/>
    </source>
</evidence>
<dbReference type="PANTHER" id="PTHR48111">
    <property type="entry name" value="REGULATOR OF RPOS"/>
    <property type="match status" value="1"/>
</dbReference>
<dbReference type="CDD" id="cd01948">
    <property type="entry name" value="EAL"/>
    <property type="match status" value="1"/>
</dbReference>
<dbReference type="Gene3D" id="1.20.120.160">
    <property type="entry name" value="HPT domain"/>
    <property type="match status" value="1"/>
</dbReference>
<dbReference type="SUPFAM" id="SSF47226">
    <property type="entry name" value="Histidine-containing phosphotransfer domain, HPT domain"/>
    <property type="match status" value="1"/>
</dbReference>
<evidence type="ECO:0000313" key="11">
    <source>
        <dbReference type="EMBL" id="PTQ91364.1"/>
    </source>
</evidence>
<dbReference type="PROSITE" id="PS50883">
    <property type="entry name" value="EAL"/>
    <property type="match status" value="1"/>
</dbReference>
<dbReference type="InterPro" id="IPR039420">
    <property type="entry name" value="WalR-like"/>
</dbReference>
<dbReference type="Proteomes" id="UP000244223">
    <property type="component" value="Unassembled WGS sequence"/>
</dbReference>
<dbReference type="InterPro" id="IPR043128">
    <property type="entry name" value="Rev_trsase/Diguanyl_cyclase"/>
</dbReference>
<sequence>MSERQARLEERIRSVQRNFIAALPNLMADISDRWNTLRHTGWERAIVLELQSIVHRLAGSGGTFGFPDISRTAATLDVALGQTLADAEYVAPETKLSLDTQVDDLLSVLKAALVSQDDAGSEPPLLTSMVVGGQKLVVMIEDDDLLRERLSALLESAGYRVVGFAAPALATGFLQEEQPALVLLDLMFPGQRWPAFEVINDIRGETGERTPVAVMSGHVDFRSRLDATRAGADAYIVKPINETQLLEVVAQLANRRLDDSWRCLVIDDDTLLSDHIVAWLTDAGMIAQSVTSARDSWLKVREFKPDVLVLDINMPECNGIELATMLRQDANTSQLPIVFLTSDTGERTRRHAMAAGADDYLLKPISRSALVQAVVARARLGKRMQGQVARVTQQAPQGYGLSRHYFFTELERALDEADGGSVQAALVLIALTEMSKVSEQHGALGLAALQEQLFTRLTKLNVDTWSMIGENTIAFLLPRDTIVAHKNYISHILEKLSVQPFEFGQHTMPATAAAANLQLRQPQAISSVLLQAEQMLGLALDGGAGTIIDGFVGTSNSVDANSGRLAVSRLRAVYQPIITIGDNENPINMVLARLSDTDGNLLPAGRFLSALEKRGWLPDLDTWVFQHAHKLLTQETAIEDSLNLVIHVSPQSLSNAIYMTTVLTLLHDHPMPSDKQRLIMAIAESTLITHRNMVNQLQQAMTTAGASMMITQYGASGHSVSLLQQIKPAFVRLDENLSRRLEQSDYLAADRVLIEAAEAENAIIVASGIETASSLSGLWSKGIRWFQGYFVHEPAPTPTTISTL</sequence>
<dbReference type="InterPro" id="IPR035919">
    <property type="entry name" value="EAL_sf"/>
</dbReference>
<organism evidence="11 12">
    <name type="scientific">Agitococcus lubricus</name>
    <dbReference type="NCBI Taxonomy" id="1077255"/>
    <lineage>
        <taxon>Bacteria</taxon>
        <taxon>Pseudomonadati</taxon>
        <taxon>Pseudomonadota</taxon>
        <taxon>Gammaproteobacteria</taxon>
        <taxon>Moraxellales</taxon>
        <taxon>Moraxellaceae</taxon>
        <taxon>Agitococcus</taxon>
    </lineage>
</organism>
<evidence type="ECO:0000256" key="5">
    <source>
        <dbReference type="ARBA" id="ARBA00023163"/>
    </source>
</evidence>
<keyword evidence="5" id="KW-0804">Transcription</keyword>
<dbReference type="SMART" id="SM00052">
    <property type="entry name" value="EAL"/>
    <property type="match status" value="1"/>
</dbReference>
<dbReference type="SMART" id="SM00448">
    <property type="entry name" value="REC"/>
    <property type="match status" value="2"/>
</dbReference>
<dbReference type="GO" id="GO:0006355">
    <property type="term" value="P:regulation of DNA-templated transcription"/>
    <property type="evidence" value="ECO:0007669"/>
    <property type="project" value="TreeGrafter"/>
</dbReference>
<dbReference type="GO" id="GO:0000976">
    <property type="term" value="F:transcription cis-regulatory region binding"/>
    <property type="evidence" value="ECO:0007669"/>
    <property type="project" value="TreeGrafter"/>
</dbReference>
<comment type="caution">
    <text evidence="11">The sequence shown here is derived from an EMBL/GenBank/DDBJ whole genome shotgun (WGS) entry which is preliminary data.</text>
</comment>
<evidence type="ECO:0000259" key="9">
    <source>
        <dbReference type="PROSITE" id="PS50883"/>
    </source>
</evidence>
<evidence type="ECO:0000256" key="3">
    <source>
        <dbReference type="ARBA" id="ARBA00023015"/>
    </source>
</evidence>
<keyword evidence="1 7" id="KW-0597">Phosphoprotein</keyword>
<dbReference type="OrthoDB" id="9780153at2"/>
<dbReference type="SUPFAM" id="SSF52172">
    <property type="entry name" value="CheY-like"/>
    <property type="match status" value="2"/>
</dbReference>
<dbReference type="PROSITE" id="PS50894">
    <property type="entry name" value="HPT"/>
    <property type="match status" value="1"/>
</dbReference>
<dbReference type="SUPFAM" id="SSF141868">
    <property type="entry name" value="EAL domain-like"/>
    <property type="match status" value="1"/>
</dbReference>
<dbReference type="AlphaFoldDB" id="A0A2T5J429"/>
<keyword evidence="12" id="KW-1185">Reference proteome</keyword>
<evidence type="ECO:0000256" key="1">
    <source>
        <dbReference type="ARBA" id="ARBA00022553"/>
    </source>
</evidence>
<evidence type="ECO:0000256" key="6">
    <source>
        <dbReference type="PROSITE-ProRule" id="PRU00110"/>
    </source>
</evidence>
<dbReference type="InterPro" id="IPR001633">
    <property type="entry name" value="EAL_dom"/>
</dbReference>
<evidence type="ECO:0000313" key="12">
    <source>
        <dbReference type="Proteomes" id="UP000244223"/>
    </source>
</evidence>
<evidence type="ECO:0000256" key="7">
    <source>
        <dbReference type="PROSITE-ProRule" id="PRU00169"/>
    </source>
</evidence>
<dbReference type="InterPro" id="IPR036641">
    <property type="entry name" value="HPT_dom_sf"/>
</dbReference>
<dbReference type="GO" id="GO:0032993">
    <property type="term" value="C:protein-DNA complex"/>
    <property type="evidence" value="ECO:0007669"/>
    <property type="project" value="TreeGrafter"/>
</dbReference>
<gene>
    <name evidence="11" type="ORF">C8N29_101437</name>
</gene>
<accession>A0A2T5J429</accession>
<feature type="domain" description="Response regulatory" evidence="8">
    <location>
        <begin position="136"/>
        <end position="253"/>
    </location>
</feature>
<feature type="domain" description="EAL" evidence="9">
    <location>
        <begin position="554"/>
        <end position="804"/>
    </location>
</feature>
<dbReference type="GO" id="GO:0005829">
    <property type="term" value="C:cytosol"/>
    <property type="evidence" value="ECO:0007669"/>
    <property type="project" value="TreeGrafter"/>
</dbReference>
<dbReference type="Pfam" id="PF01627">
    <property type="entry name" value="Hpt"/>
    <property type="match status" value="1"/>
</dbReference>
<protein>
    <submittedName>
        <fullName evidence="11">EAL domain-containing protein (Putative c-di-GMP-specific phosphodiesterase class I)</fullName>
    </submittedName>
</protein>
<proteinExistence type="predicted"/>
<dbReference type="Gene3D" id="3.20.20.450">
    <property type="entry name" value="EAL domain"/>
    <property type="match status" value="1"/>
</dbReference>
<feature type="modified residue" description="Phosphohistidine" evidence="6">
    <location>
        <position position="55"/>
    </location>
</feature>
<evidence type="ECO:0000256" key="2">
    <source>
        <dbReference type="ARBA" id="ARBA00023012"/>
    </source>
</evidence>
<dbReference type="Pfam" id="PF00563">
    <property type="entry name" value="EAL"/>
    <property type="match status" value="1"/>
</dbReference>
<dbReference type="InterPro" id="IPR011006">
    <property type="entry name" value="CheY-like_superfamily"/>
</dbReference>
<evidence type="ECO:0000256" key="4">
    <source>
        <dbReference type="ARBA" id="ARBA00023125"/>
    </source>
</evidence>
<keyword evidence="3" id="KW-0805">Transcription regulation</keyword>
<dbReference type="RefSeq" id="WP_107864377.1">
    <property type="nucleotide sequence ID" value="NZ_QAON01000001.1"/>
</dbReference>
<reference evidence="11 12" key="1">
    <citation type="submission" date="2018-04" db="EMBL/GenBank/DDBJ databases">
        <title>Genomic Encyclopedia of Archaeal and Bacterial Type Strains, Phase II (KMG-II): from individual species to whole genera.</title>
        <authorList>
            <person name="Goeker M."/>
        </authorList>
    </citation>
    <scope>NUCLEOTIDE SEQUENCE [LARGE SCALE GENOMIC DNA]</scope>
    <source>
        <strain evidence="11 12">DSM 5822</strain>
    </source>
</reference>